<evidence type="ECO:0000313" key="2">
    <source>
        <dbReference type="Proteomes" id="UP000294933"/>
    </source>
</evidence>
<proteinExistence type="predicted"/>
<dbReference type="VEuPathDB" id="FungiDB:BD410DRAFT_809302"/>
<name>A0A4Y7PJE0_9AGAM</name>
<dbReference type="EMBL" id="ML170297">
    <property type="protein sequence ID" value="TDL14962.1"/>
    <property type="molecule type" value="Genomic_DNA"/>
</dbReference>
<keyword evidence="2" id="KW-1185">Reference proteome</keyword>
<dbReference type="AlphaFoldDB" id="A0A4Y7PJE0"/>
<organism evidence="1 2">
    <name type="scientific">Rickenella mellea</name>
    <dbReference type="NCBI Taxonomy" id="50990"/>
    <lineage>
        <taxon>Eukaryota</taxon>
        <taxon>Fungi</taxon>
        <taxon>Dikarya</taxon>
        <taxon>Basidiomycota</taxon>
        <taxon>Agaricomycotina</taxon>
        <taxon>Agaricomycetes</taxon>
        <taxon>Hymenochaetales</taxon>
        <taxon>Rickenellaceae</taxon>
        <taxon>Rickenella</taxon>
    </lineage>
</organism>
<protein>
    <submittedName>
        <fullName evidence="1">Uncharacterized protein</fullName>
    </submittedName>
</protein>
<evidence type="ECO:0000313" key="1">
    <source>
        <dbReference type="EMBL" id="TDL14962.1"/>
    </source>
</evidence>
<reference evidence="1 2" key="1">
    <citation type="submission" date="2018-06" db="EMBL/GenBank/DDBJ databases">
        <title>A transcriptomic atlas of mushroom development highlights an independent origin of complex multicellularity.</title>
        <authorList>
            <consortium name="DOE Joint Genome Institute"/>
            <person name="Krizsan K."/>
            <person name="Almasi E."/>
            <person name="Merenyi Z."/>
            <person name="Sahu N."/>
            <person name="Viragh M."/>
            <person name="Koszo T."/>
            <person name="Mondo S."/>
            <person name="Kiss B."/>
            <person name="Balint B."/>
            <person name="Kues U."/>
            <person name="Barry K."/>
            <person name="Hegedus J.C."/>
            <person name="Henrissat B."/>
            <person name="Johnson J."/>
            <person name="Lipzen A."/>
            <person name="Ohm R."/>
            <person name="Nagy I."/>
            <person name="Pangilinan J."/>
            <person name="Yan J."/>
            <person name="Xiong Y."/>
            <person name="Grigoriev I.V."/>
            <person name="Hibbett D.S."/>
            <person name="Nagy L.G."/>
        </authorList>
    </citation>
    <scope>NUCLEOTIDE SEQUENCE [LARGE SCALE GENOMIC DNA]</scope>
    <source>
        <strain evidence="1 2">SZMC22713</strain>
    </source>
</reference>
<gene>
    <name evidence="1" type="ORF">BD410DRAFT_809302</name>
</gene>
<accession>A0A4Y7PJE0</accession>
<sequence length="271" mass="31321">MCLRPQDLKLFFVNDRHTSLKEANIGCLDMESPVCLSFVSRLIRGMEILDDTGAKSHGDDELWGRYFVGDFAYVVEDAKAGQNSKERVVTKLALALPEMLRKDDQTSEFSKILPVLESFSDLRVLLLWSDFLYGGIFSLFMENLGERLRGLPSLGKLILAWTVFDMRWAEDDRHATACLYEEEELDGEINEDSDDDTESPYSASRDGPFLYYRWLKWETKNYRKAERIFLVEWYPDVPYHNARGPCWTWRAVTPKQRSGKTSSKILIADLS</sequence>
<dbReference type="Proteomes" id="UP000294933">
    <property type="component" value="Unassembled WGS sequence"/>
</dbReference>